<organism evidence="2 3">
    <name type="scientific">Hibiscus sabdariffa</name>
    <name type="common">roselle</name>
    <dbReference type="NCBI Taxonomy" id="183260"/>
    <lineage>
        <taxon>Eukaryota</taxon>
        <taxon>Viridiplantae</taxon>
        <taxon>Streptophyta</taxon>
        <taxon>Embryophyta</taxon>
        <taxon>Tracheophyta</taxon>
        <taxon>Spermatophyta</taxon>
        <taxon>Magnoliopsida</taxon>
        <taxon>eudicotyledons</taxon>
        <taxon>Gunneridae</taxon>
        <taxon>Pentapetalae</taxon>
        <taxon>rosids</taxon>
        <taxon>malvids</taxon>
        <taxon>Malvales</taxon>
        <taxon>Malvaceae</taxon>
        <taxon>Malvoideae</taxon>
        <taxon>Hibiscus</taxon>
    </lineage>
</organism>
<reference evidence="2 3" key="1">
    <citation type="journal article" date="2024" name="G3 (Bethesda)">
        <title>Genome assembly of Hibiscus sabdariffa L. provides insights into metabolisms of medicinal natural products.</title>
        <authorList>
            <person name="Kim T."/>
        </authorList>
    </citation>
    <scope>NUCLEOTIDE SEQUENCE [LARGE SCALE GENOMIC DNA]</scope>
    <source>
        <strain evidence="2">TK-2024</strain>
        <tissue evidence="2">Old leaves</tissue>
    </source>
</reference>
<accession>A0ABR2T9C2</accession>
<protein>
    <submittedName>
        <fullName evidence="2">Uncharacterized protein</fullName>
    </submittedName>
</protein>
<name>A0ABR2T9C2_9ROSI</name>
<keyword evidence="3" id="KW-1185">Reference proteome</keyword>
<dbReference type="EMBL" id="JBBPBN010000007">
    <property type="protein sequence ID" value="KAK9033936.1"/>
    <property type="molecule type" value="Genomic_DNA"/>
</dbReference>
<dbReference type="Proteomes" id="UP001396334">
    <property type="component" value="Unassembled WGS sequence"/>
</dbReference>
<proteinExistence type="predicted"/>
<evidence type="ECO:0000256" key="1">
    <source>
        <dbReference type="SAM" id="MobiDB-lite"/>
    </source>
</evidence>
<comment type="caution">
    <text evidence="2">The sequence shown here is derived from an EMBL/GenBank/DDBJ whole genome shotgun (WGS) entry which is preliminary data.</text>
</comment>
<sequence length="79" mass="9389">MRTGSLGSRERKRKKKKKKNLGTRETPRDRTAARLLLTSILRWSCFAFQAFHDINARVLTTILFKEILPRLRLLFWVMT</sequence>
<evidence type="ECO:0000313" key="3">
    <source>
        <dbReference type="Proteomes" id="UP001396334"/>
    </source>
</evidence>
<gene>
    <name evidence="2" type="ORF">V6N11_050116</name>
</gene>
<feature type="region of interest" description="Disordered" evidence="1">
    <location>
        <begin position="1"/>
        <end position="27"/>
    </location>
</feature>
<evidence type="ECO:0000313" key="2">
    <source>
        <dbReference type="EMBL" id="KAK9033936.1"/>
    </source>
</evidence>
<feature type="compositionally biased region" description="Basic residues" evidence="1">
    <location>
        <begin position="10"/>
        <end position="21"/>
    </location>
</feature>